<sequence>MSATYLSELLADLDRYDVAVNVISKSGTTTEPALAFRFLQAYMEKRYGKEDAATRIVATTDRANGALVAMARASAYATFVIPDDVGGRYSVLTPVGLFPLAVAGVDIDALLAGARRAKQELSESDVSKNDAYAYAALRNILLRKGCAIEAFVSYEPGIHYIAEWWKQLFGESEGKDGRGLFPTSLDFSTDLHSMGQYVQEGARILFESVVRVKSPRHALTIPELASDADGLNYLAGQSVQHVNDTALRATMLAHEDGRVPQVLFEMDDMSEQSLGYLFYFFELSCAISGYLLGVNPFDQPGVEAYKKNMFALLGKPGFEAERARLLSAREETRNARE</sequence>
<dbReference type="GO" id="GO:0051156">
    <property type="term" value="P:glucose 6-phosphate metabolic process"/>
    <property type="evidence" value="ECO:0007669"/>
    <property type="project" value="TreeGrafter"/>
</dbReference>
<comment type="pathway">
    <text evidence="5">Carbohydrate degradation; glycolysis; D-glyceraldehyde 3-phosphate and glycerone phosphate from D-glucose: step 2/4.</text>
</comment>
<evidence type="ECO:0000256" key="1">
    <source>
        <dbReference type="ARBA" id="ARBA00011952"/>
    </source>
</evidence>
<evidence type="ECO:0000313" key="7">
    <source>
        <dbReference type="Proteomes" id="UP000077421"/>
    </source>
</evidence>
<dbReference type="FunFam" id="3.40.50.10490:FF:000015">
    <property type="entry name" value="Glucose-6-phosphate isomerase"/>
    <property type="match status" value="1"/>
</dbReference>
<keyword evidence="2 5" id="KW-0312">Gluconeogenesis</keyword>
<dbReference type="InterPro" id="IPR035482">
    <property type="entry name" value="SIS_PGI_2"/>
</dbReference>
<evidence type="ECO:0000256" key="3">
    <source>
        <dbReference type="ARBA" id="ARBA00023152"/>
    </source>
</evidence>
<dbReference type="PROSITE" id="PS00765">
    <property type="entry name" value="P_GLUCOSE_ISOMERASE_1"/>
    <property type="match status" value="1"/>
</dbReference>
<dbReference type="AlphaFoldDB" id="A0A853K728"/>
<dbReference type="InterPro" id="IPR001672">
    <property type="entry name" value="G6P_Isomerase"/>
</dbReference>
<comment type="caution">
    <text evidence="6">The sequence shown here is derived from an EMBL/GenBank/DDBJ whole genome shotgun (WGS) entry which is preliminary data.</text>
</comment>
<dbReference type="Proteomes" id="UP000077421">
    <property type="component" value="Unassembled WGS sequence"/>
</dbReference>
<evidence type="ECO:0000256" key="4">
    <source>
        <dbReference type="ARBA" id="ARBA00023235"/>
    </source>
</evidence>
<dbReference type="UniPathway" id="UPA00109">
    <property type="reaction ID" value="UER00181"/>
</dbReference>
<dbReference type="GO" id="GO:0006094">
    <property type="term" value="P:gluconeogenesis"/>
    <property type="evidence" value="ECO:0007669"/>
    <property type="project" value="UniProtKB-KW"/>
</dbReference>
<dbReference type="GO" id="GO:0097367">
    <property type="term" value="F:carbohydrate derivative binding"/>
    <property type="evidence" value="ECO:0007669"/>
    <property type="project" value="InterPro"/>
</dbReference>
<dbReference type="GO" id="GO:0005829">
    <property type="term" value="C:cytosol"/>
    <property type="evidence" value="ECO:0007669"/>
    <property type="project" value="TreeGrafter"/>
</dbReference>
<dbReference type="InterPro" id="IPR018189">
    <property type="entry name" value="Phosphoglucose_isomerase_CS"/>
</dbReference>
<keyword evidence="3 5" id="KW-0324">Glycolysis</keyword>
<dbReference type="EMBL" id="LSUQ01000084">
    <property type="protein sequence ID" value="OAG87924.1"/>
    <property type="molecule type" value="Genomic_DNA"/>
</dbReference>
<evidence type="ECO:0000256" key="5">
    <source>
        <dbReference type="RuleBase" id="RU000612"/>
    </source>
</evidence>
<dbReference type="GO" id="GO:0048029">
    <property type="term" value="F:monosaccharide binding"/>
    <property type="evidence" value="ECO:0007669"/>
    <property type="project" value="TreeGrafter"/>
</dbReference>
<dbReference type="PROSITE" id="PS51463">
    <property type="entry name" value="P_GLUCOSE_ISOMERASE_3"/>
    <property type="match status" value="1"/>
</dbReference>
<dbReference type="Gene3D" id="3.40.50.10490">
    <property type="entry name" value="Glucose-6-phosphate isomerase like protein, domain 1"/>
    <property type="match status" value="2"/>
</dbReference>
<dbReference type="PRINTS" id="PR00662">
    <property type="entry name" value="G6PISOMERASE"/>
</dbReference>
<protein>
    <recommendedName>
        <fullName evidence="1 5">Glucose-6-phosphate isomerase</fullName>
        <ecNumber evidence="1 5">5.3.1.9</ecNumber>
    </recommendedName>
</protein>
<comment type="similarity">
    <text evidence="5">Belongs to the GPI family.</text>
</comment>
<organism evidence="6 7">
    <name type="scientific">Ferroacidibacillus organovorans</name>
    <dbReference type="NCBI Taxonomy" id="1765683"/>
    <lineage>
        <taxon>Bacteria</taxon>
        <taxon>Bacillati</taxon>
        <taxon>Bacillota</taxon>
        <taxon>Bacilli</taxon>
        <taxon>Bacillales</taxon>
        <taxon>Alicyclobacillaceae</taxon>
        <taxon>Ferroacidibacillus</taxon>
    </lineage>
</organism>
<dbReference type="PANTHER" id="PTHR11469:SF1">
    <property type="entry name" value="GLUCOSE-6-PHOSPHATE ISOMERASE"/>
    <property type="match status" value="1"/>
</dbReference>
<dbReference type="GO" id="GO:0004347">
    <property type="term" value="F:glucose-6-phosphate isomerase activity"/>
    <property type="evidence" value="ECO:0007669"/>
    <property type="project" value="UniProtKB-EC"/>
</dbReference>
<dbReference type="EC" id="5.3.1.9" evidence="1 5"/>
<proteinExistence type="inferred from homology"/>
<dbReference type="InterPro" id="IPR046348">
    <property type="entry name" value="SIS_dom_sf"/>
</dbReference>
<name>A0A853K728_9BACL</name>
<reference evidence="6 7" key="1">
    <citation type="submission" date="2016-02" db="EMBL/GenBank/DDBJ databases">
        <title>Draft genome sequence of Acidibacillus ferrooxidans SLC66.</title>
        <authorList>
            <person name="Oliveira G."/>
            <person name="Nancucheo I."/>
            <person name="Dall'Agnol H."/>
            <person name="Johnson B."/>
            <person name="Oliveira R."/>
            <person name="Nunes G.L."/>
            <person name="Tzotzos G."/>
            <person name="Orellana S.C."/>
            <person name="Salim A.C."/>
            <person name="Araujo F.M."/>
        </authorList>
    </citation>
    <scope>NUCLEOTIDE SEQUENCE [LARGE SCALE GENOMIC DNA]</scope>
    <source>
        <strain evidence="6 7">SLC66</strain>
    </source>
</reference>
<dbReference type="PANTHER" id="PTHR11469">
    <property type="entry name" value="GLUCOSE-6-PHOSPHATE ISOMERASE"/>
    <property type="match status" value="1"/>
</dbReference>
<evidence type="ECO:0000256" key="2">
    <source>
        <dbReference type="ARBA" id="ARBA00022432"/>
    </source>
</evidence>
<dbReference type="SUPFAM" id="SSF53697">
    <property type="entry name" value="SIS domain"/>
    <property type="match status" value="1"/>
</dbReference>
<gene>
    <name evidence="6" type="ORF">AYW79_14540</name>
</gene>
<accession>A0A853K728</accession>
<dbReference type="NCBIfam" id="NF010697">
    <property type="entry name" value="PRK14097.1"/>
    <property type="match status" value="1"/>
</dbReference>
<dbReference type="PROSITE" id="PS00174">
    <property type="entry name" value="P_GLUCOSE_ISOMERASE_2"/>
    <property type="match status" value="1"/>
</dbReference>
<dbReference type="GO" id="GO:0006096">
    <property type="term" value="P:glycolytic process"/>
    <property type="evidence" value="ECO:0007669"/>
    <property type="project" value="UniProtKB-UniPathway"/>
</dbReference>
<comment type="catalytic activity">
    <reaction evidence="5">
        <text>alpha-D-glucose 6-phosphate = beta-D-fructose 6-phosphate</text>
        <dbReference type="Rhea" id="RHEA:11816"/>
        <dbReference type="ChEBI" id="CHEBI:57634"/>
        <dbReference type="ChEBI" id="CHEBI:58225"/>
        <dbReference type="EC" id="5.3.1.9"/>
    </reaction>
</comment>
<dbReference type="CDD" id="cd05016">
    <property type="entry name" value="SIS_PGI_2"/>
    <property type="match status" value="1"/>
</dbReference>
<keyword evidence="4 5" id="KW-0413">Isomerase</keyword>
<dbReference type="Pfam" id="PF00342">
    <property type="entry name" value="PGI"/>
    <property type="match status" value="1"/>
</dbReference>
<evidence type="ECO:0000313" key="6">
    <source>
        <dbReference type="EMBL" id="OAG87924.1"/>
    </source>
</evidence>